<name>A0ABU0MNZ0_9PROT</name>
<dbReference type="GO" id="GO:0008168">
    <property type="term" value="F:methyltransferase activity"/>
    <property type="evidence" value="ECO:0007669"/>
    <property type="project" value="UniProtKB-KW"/>
</dbReference>
<dbReference type="PANTHER" id="PTHR44942:SF4">
    <property type="entry name" value="METHYLTRANSFERASE TYPE 11 DOMAIN-CONTAINING PROTEIN"/>
    <property type="match status" value="1"/>
</dbReference>
<proteinExistence type="inferred from homology"/>
<evidence type="ECO:0000256" key="2">
    <source>
        <dbReference type="ARBA" id="ARBA00022603"/>
    </source>
</evidence>
<organism evidence="5 6">
    <name type="scientific">Azospirillum picis</name>
    <dbReference type="NCBI Taxonomy" id="488438"/>
    <lineage>
        <taxon>Bacteria</taxon>
        <taxon>Pseudomonadati</taxon>
        <taxon>Pseudomonadota</taxon>
        <taxon>Alphaproteobacteria</taxon>
        <taxon>Rhodospirillales</taxon>
        <taxon>Azospirillaceae</taxon>
        <taxon>Azospirillum</taxon>
    </lineage>
</organism>
<dbReference type="CDD" id="cd02440">
    <property type="entry name" value="AdoMet_MTases"/>
    <property type="match status" value="1"/>
</dbReference>
<gene>
    <name evidence="5" type="ORF">QO018_004071</name>
</gene>
<sequence>MSSIHRSAADGFAAEAASYVRGRPDYPAEVADWLAGDLGLGKGKTALDLGAGTGKFTTYLVRTGAAVVAVEPVAAMLDQLVERNPGVEAKAGTATAIPLADGSVDAVLCAQSFHWFANGDALDEMRRVLKPGGMLGLIWNVRDERVGWVAELTGIMAPYENGTPRFYSGEWRRLFPADGFGPLQERHFHHGHTGPAEQVIVDRTLSVSFIAALPPEEKARVGDRLRSLIAGTQELAGKDEVTFPYETAAYFCRKLG</sequence>
<keyword evidence="2 5" id="KW-0489">Methyltransferase</keyword>
<dbReference type="PANTHER" id="PTHR44942">
    <property type="entry name" value="METHYLTRANSF_11 DOMAIN-CONTAINING PROTEIN"/>
    <property type="match status" value="1"/>
</dbReference>
<evidence type="ECO:0000256" key="3">
    <source>
        <dbReference type="ARBA" id="ARBA00022679"/>
    </source>
</evidence>
<comment type="similarity">
    <text evidence="1">Belongs to the methyltransferase superfamily.</text>
</comment>
<evidence type="ECO:0000313" key="6">
    <source>
        <dbReference type="Proteomes" id="UP001244552"/>
    </source>
</evidence>
<evidence type="ECO:0000259" key="4">
    <source>
        <dbReference type="Pfam" id="PF08241"/>
    </source>
</evidence>
<dbReference type="Proteomes" id="UP001244552">
    <property type="component" value="Unassembled WGS sequence"/>
</dbReference>
<dbReference type="Gene3D" id="3.40.50.150">
    <property type="entry name" value="Vaccinia Virus protein VP39"/>
    <property type="match status" value="1"/>
</dbReference>
<evidence type="ECO:0000313" key="5">
    <source>
        <dbReference type="EMBL" id="MDQ0535193.1"/>
    </source>
</evidence>
<dbReference type="Pfam" id="PF08241">
    <property type="entry name" value="Methyltransf_11"/>
    <property type="match status" value="1"/>
</dbReference>
<evidence type="ECO:0000256" key="1">
    <source>
        <dbReference type="ARBA" id="ARBA00008361"/>
    </source>
</evidence>
<dbReference type="GO" id="GO:0032259">
    <property type="term" value="P:methylation"/>
    <property type="evidence" value="ECO:0007669"/>
    <property type="project" value="UniProtKB-KW"/>
</dbReference>
<keyword evidence="6" id="KW-1185">Reference proteome</keyword>
<dbReference type="RefSeq" id="WP_209985378.1">
    <property type="nucleotide sequence ID" value="NZ_JAGINO010000016.1"/>
</dbReference>
<dbReference type="InterPro" id="IPR029063">
    <property type="entry name" value="SAM-dependent_MTases_sf"/>
</dbReference>
<dbReference type="InterPro" id="IPR013216">
    <property type="entry name" value="Methyltransf_11"/>
</dbReference>
<comment type="caution">
    <text evidence="5">The sequence shown here is derived from an EMBL/GenBank/DDBJ whole genome shotgun (WGS) entry which is preliminary data.</text>
</comment>
<dbReference type="EMBL" id="JAUSVU010000016">
    <property type="protein sequence ID" value="MDQ0535193.1"/>
    <property type="molecule type" value="Genomic_DNA"/>
</dbReference>
<dbReference type="InterPro" id="IPR051052">
    <property type="entry name" value="Diverse_substrate_MTase"/>
</dbReference>
<protein>
    <submittedName>
        <fullName evidence="5">SAM-dependent methyltransferase</fullName>
    </submittedName>
</protein>
<feature type="domain" description="Methyltransferase type 11" evidence="4">
    <location>
        <begin position="47"/>
        <end position="135"/>
    </location>
</feature>
<accession>A0ABU0MNZ0</accession>
<dbReference type="SUPFAM" id="SSF53335">
    <property type="entry name" value="S-adenosyl-L-methionine-dependent methyltransferases"/>
    <property type="match status" value="1"/>
</dbReference>
<keyword evidence="3" id="KW-0808">Transferase</keyword>
<reference evidence="5 6" key="1">
    <citation type="submission" date="2023-07" db="EMBL/GenBank/DDBJ databases">
        <title>Genomic Encyclopedia of Type Strains, Phase IV (KMG-IV): sequencing the most valuable type-strain genomes for metagenomic binning, comparative biology and taxonomic classification.</title>
        <authorList>
            <person name="Goeker M."/>
        </authorList>
    </citation>
    <scope>NUCLEOTIDE SEQUENCE [LARGE SCALE GENOMIC DNA]</scope>
    <source>
        <strain evidence="5 6">DSM 19922</strain>
    </source>
</reference>